<dbReference type="STRING" id="983965.A0A2T4CF94"/>
<sequence>MELSGPAMDEVPSSPLPPSPTPAATTPISSQPTYTTAGTIYNPSSSQRLQPPARRGRLLKLNLDATNFGVDASKFGSPRSILSDKTFKSDASAKTPVIPAVPQYSPLQQNYDRAVSPAASPDREAAMSPQPFTLHNPPVRAPVDSLPPSRLDKGKGHGSSATVDSSDDEDDSISVGALKNMTVKSLHNLASYPNPNQKSAQKALLRGTRPKAGSSLGSGLSGLAQPFAFHSNSPGGVRLSASDEPSIGLRPTLSDLSALHQTYIDRRRRPRMMTSDAGPSTTYASLFDSRRSTPSTNDDMQDFHPRASMHLATGPGAPKPLTAGPPGQRQYRPSTFESTFKALKSQAAACQASVADAEDGMDTPPFSTVASATQYQNSSAEDEECQSAAESFLNEANHMPVAAQKARGKDREIPAIPSDTLLYLTINSEPEWPREREPTHNVREYAHPTYDMRGAGIGSCNTPERCFFDSVGSGYGAHSSMPTNWQSEMHNGERAHWDEPTGPMFPQQTGPKVLTQQELAERAWRLNVLWYSGTVTDIASAASFTLPARRSAKRPTTGSIYGAVGDGRPTGAKQNGSAARNDSAVGDGRSTEAKQNGSADRNDNAGLKNSNSMKSINSDVAGLALLGEVLSRAT</sequence>
<proteinExistence type="predicted"/>
<feature type="compositionally biased region" description="Low complexity" evidence="1">
    <location>
        <begin position="22"/>
        <end position="33"/>
    </location>
</feature>
<accession>A0A2T4CF94</accession>
<feature type="region of interest" description="Disordered" evidence="1">
    <location>
        <begin position="1"/>
        <end position="55"/>
    </location>
</feature>
<keyword evidence="3" id="KW-1185">Reference proteome</keyword>
<dbReference type="OrthoDB" id="4588713at2759"/>
<evidence type="ECO:0000313" key="3">
    <source>
        <dbReference type="Proteomes" id="UP000240760"/>
    </source>
</evidence>
<gene>
    <name evidence="2" type="ORF">M440DRAFT_1119224</name>
</gene>
<dbReference type="AlphaFoldDB" id="A0A2T4CF94"/>
<name>A0A2T4CF94_TRILO</name>
<protein>
    <submittedName>
        <fullName evidence="2">Uncharacterized protein</fullName>
    </submittedName>
</protein>
<feature type="region of interest" description="Disordered" evidence="1">
    <location>
        <begin position="547"/>
        <end position="613"/>
    </location>
</feature>
<reference evidence="2 3" key="1">
    <citation type="submission" date="2016-07" db="EMBL/GenBank/DDBJ databases">
        <title>Multiple horizontal gene transfer events from other fungi enriched the ability of initially mycotrophic Trichoderma (Ascomycota) to feed on dead plant biomass.</title>
        <authorList>
            <consortium name="DOE Joint Genome Institute"/>
            <person name="Aerts A."/>
            <person name="Atanasova L."/>
            <person name="Chenthamara K."/>
            <person name="Zhang J."/>
            <person name="Grujic M."/>
            <person name="Henrissat B."/>
            <person name="Kuo A."/>
            <person name="Salamov A."/>
            <person name="Lipzen A."/>
            <person name="Labutti K."/>
            <person name="Barry K."/>
            <person name="Miao Y."/>
            <person name="Rahimi M.J."/>
            <person name="Shen Q."/>
            <person name="Grigoriev I.V."/>
            <person name="Kubicek C.P."/>
            <person name="Druzhinina I.S."/>
        </authorList>
    </citation>
    <scope>NUCLEOTIDE SEQUENCE [LARGE SCALE GENOMIC DNA]</scope>
    <source>
        <strain evidence="2 3">ATCC 18648</strain>
    </source>
</reference>
<dbReference type="EMBL" id="KZ679127">
    <property type="protein sequence ID" value="PTB80223.1"/>
    <property type="molecule type" value="Genomic_DNA"/>
</dbReference>
<organism evidence="2 3">
    <name type="scientific">Trichoderma longibrachiatum ATCC 18648</name>
    <dbReference type="NCBI Taxonomy" id="983965"/>
    <lineage>
        <taxon>Eukaryota</taxon>
        <taxon>Fungi</taxon>
        <taxon>Dikarya</taxon>
        <taxon>Ascomycota</taxon>
        <taxon>Pezizomycotina</taxon>
        <taxon>Sordariomycetes</taxon>
        <taxon>Hypocreomycetidae</taxon>
        <taxon>Hypocreales</taxon>
        <taxon>Hypocreaceae</taxon>
        <taxon>Trichoderma</taxon>
    </lineage>
</organism>
<evidence type="ECO:0000313" key="2">
    <source>
        <dbReference type="EMBL" id="PTB80223.1"/>
    </source>
</evidence>
<dbReference type="Proteomes" id="UP000240760">
    <property type="component" value="Unassembled WGS sequence"/>
</dbReference>
<feature type="compositionally biased region" description="Polar residues" evidence="1">
    <location>
        <begin position="34"/>
        <end position="49"/>
    </location>
</feature>
<evidence type="ECO:0000256" key="1">
    <source>
        <dbReference type="SAM" id="MobiDB-lite"/>
    </source>
</evidence>
<feature type="region of interest" description="Disordered" evidence="1">
    <location>
        <begin position="272"/>
        <end position="303"/>
    </location>
</feature>
<feature type="region of interest" description="Disordered" evidence="1">
    <location>
        <begin position="69"/>
        <end position="172"/>
    </location>
</feature>